<evidence type="ECO:0008006" key="5">
    <source>
        <dbReference type="Google" id="ProtNLM"/>
    </source>
</evidence>
<reference evidence="3" key="1">
    <citation type="journal article" date="2023" name="Insect Mol. Biol.">
        <title>Genome sequencing provides insights into the evolution of gene families encoding plant cell wall-degrading enzymes in longhorned beetles.</title>
        <authorList>
            <person name="Shin N.R."/>
            <person name="Okamura Y."/>
            <person name="Kirsch R."/>
            <person name="Pauchet Y."/>
        </authorList>
    </citation>
    <scope>NUCLEOTIDE SEQUENCE</scope>
    <source>
        <strain evidence="3">RBIC_L_NR</strain>
    </source>
</reference>
<organism evidence="3 4">
    <name type="scientific">Rhamnusium bicolor</name>
    <dbReference type="NCBI Taxonomy" id="1586634"/>
    <lineage>
        <taxon>Eukaryota</taxon>
        <taxon>Metazoa</taxon>
        <taxon>Ecdysozoa</taxon>
        <taxon>Arthropoda</taxon>
        <taxon>Hexapoda</taxon>
        <taxon>Insecta</taxon>
        <taxon>Pterygota</taxon>
        <taxon>Neoptera</taxon>
        <taxon>Endopterygota</taxon>
        <taxon>Coleoptera</taxon>
        <taxon>Polyphaga</taxon>
        <taxon>Cucujiformia</taxon>
        <taxon>Chrysomeloidea</taxon>
        <taxon>Cerambycidae</taxon>
        <taxon>Lepturinae</taxon>
        <taxon>Rhagiini</taxon>
        <taxon>Rhamnusium</taxon>
    </lineage>
</organism>
<dbReference type="PANTHER" id="PTHR31935:SF1">
    <property type="entry name" value="COILED-COIL DOMAIN-CONTAINING PROTEIN 13"/>
    <property type="match status" value="1"/>
</dbReference>
<name>A0AAV8Z3S2_9CUCU</name>
<feature type="coiled-coil region" evidence="1">
    <location>
        <begin position="56"/>
        <end position="127"/>
    </location>
</feature>
<gene>
    <name evidence="3" type="ORF">NQ314_006363</name>
</gene>
<dbReference type="InterPro" id="IPR038929">
    <property type="entry name" value="CCDC13"/>
</dbReference>
<keyword evidence="4" id="KW-1185">Reference proteome</keyword>
<feature type="coiled-coil region" evidence="1">
    <location>
        <begin position="158"/>
        <end position="192"/>
    </location>
</feature>
<evidence type="ECO:0000256" key="1">
    <source>
        <dbReference type="SAM" id="Coils"/>
    </source>
</evidence>
<proteinExistence type="predicted"/>
<protein>
    <recommendedName>
        <fullName evidence="5">Coiled-coil domain-containing protein 13</fullName>
    </recommendedName>
</protein>
<feature type="coiled-coil region" evidence="1">
    <location>
        <begin position="234"/>
        <end position="261"/>
    </location>
</feature>
<dbReference type="AlphaFoldDB" id="A0AAV8Z3S2"/>
<dbReference type="GO" id="GO:0031122">
    <property type="term" value="P:cytoplasmic microtubule organization"/>
    <property type="evidence" value="ECO:0007669"/>
    <property type="project" value="TreeGrafter"/>
</dbReference>
<evidence type="ECO:0000313" key="4">
    <source>
        <dbReference type="Proteomes" id="UP001162156"/>
    </source>
</evidence>
<dbReference type="PANTHER" id="PTHR31935">
    <property type="entry name" value="COILED-COIL DOMAIN-CONTAINING PROTEIN 13"/>
    <property type="match status" value="1"/>
</dbReference>
<sequence>MDINSQTLNISEHLNVSQVDIPEIPKDIIFPDELNRFFKEQIRYYVHENGMLQKNLSDTELDYNKCKTKINELETKLKHFEKLTDGNDILNSTQVASIKIVELSKKLREKNSEVEVLKTKNSKLEQHVYQLQHKPEDHKETGLPFFFVYYTAKNIFFQKEKKKPVNELEETVKKLQEKLNHMTNKMLETKNTNLQLKNDLKLANKWLQQEIGENFESVQSLNNNGNWRGRSQIICDLQQKNAELREKIKESQEKHITLTSNKTDSKILRKKYDALRARCKVLDTDYTLLKSKFTMMKEQSERDQDIISTLSSQISNTRDIKNDVLQQKDLIINKIQKDKNILCKEIDEYKSITKKIQGRNNSKNIGRLEVERQRLLELVEVQNKRLNSERDAHSKTQHLLRYEKQRAAKAEANAARVELESSTSRSSGYSTSSIRPLDLGIKDQLELAEENIKALKTRLEIEHFERKSDLQEFTKILRNYDYEESQMNL</sequence>
<accession>A0AAV8Z3S2</accession>
<feature type="region of interest" description="Disordered" evidence="2">
    <location>
        <begin position="413"/>
        <end position="433"/>
    </location>
</feature>
<evidence type="ECO:0000313" key="3">
    <source>
        <dbReference type="EMBL" id="KAJ8958764.1"/>
    </source>
</evidence>
<keyword evidence="1" id="KW-0175">Coiled coil</keyword>
<dbReference type="GO" id="GO:1905515">
    <property type="term" value="P:non-motile cilium assembly"/>
    <property type="evidence" value="ECO:0007669"/>
    <property type="project" value="TreeGrafter"/>
</dbReference>
<dbReference type="GO" id="GO:0034451">
    <property type="term" value="C:centriolar satellite"/>
    <property type="evidence" value="ECO:0007669"/>
    <property type="project" value="TreeGrafter"/>
</dbReference>
<comment type="caution">
    <text evidence="3">The sequence shown here is derived from an EMBL/GenBank/DDBJ whole genome shotgun (WGS) entry which is preliminary data.</text>
</comment>
<dbReference type="Proteomes" id="UP001162156">
    <property type="component" value="Unassembled WGS sequence"/>
</dbReference>
<dbReference type="EMBL" id="JANEYF010001716">
    <property type="protein sequence ID" value="KAJ8958764.1"/>
    <property type="molecule type" value="Genomic_DNA"/>
</dbReference>
<evidence type="ECO:0000256" key="2">
    <source>
        <dbReference type="SAM" id="MobiDB-lite"/>
    </source>
</evidence>